<evidence type="ECO:0008006" key="3">
    <source>
        <dbReference type="Google" id="ProtNLM"/>
    </source>
</evidence>
<sequence>MLSLKESFFLNDVLKELNYSFGNVFIFDGFVISEINSGITFTWENHAKVIVDDVTSFLDTDGRDLVYISNRINSYAVKPNDWLKFFTNSYSLKGYGVVAQTKGSIMNTVIENLFFNKKIQRFQSLEAAIQWAKTKVLVEM</sequence>
<proteinExistence type="predicted"/>
<dbReference type="Proteomes" id="UP001597013">
    <property type="component" value="Unassembled WGS sequence"/>
</dbReference>
<comment type="caution">
    <text evidence="1">The sequence shown here is derived from an EMBL/GenBank/DDBJ whole genome shotgun (WGS) entry which is preliminary data.</text>
</comment>
<dbReference type="EMBL" id="JBHTJL010000016">
    <property type="protein sequence ID" value="MFD1064171.1"/>
    <property type="molecule type" value="Genomic_DNA"/>
</dbReference>
<organism evidence="1 2">
    <name type="scientific">Winogradskyella litorisediminis</name>
    <dbReference type="NCBI Taxonomy" id="1156618"/>
    <lineage>
        <taxon>Bacteria</taxon>
        <taxon>Pseudomonadati</taxon>
        <taxon>Bacteroidota</taxon>
        <taxon>Flavobacteriia</taxon>
        <taxon>Flavobacteriales</taxon>
        <taxon>Flavobacteriaceae</taxon>
        <taxon>Winogradskyella</taxon>
    </lineage>
</organism>
<gene>
    <name evidence="1" type="ORF">ACFQ1Q_13010</name>
</gene>
<reference evidence="2" key="1">
    <citation type="journal article" date="2019" name="Int. J. Syst. Evol. Microbiol.">
        <title>The Global Catalogue of Microorganisms (GCM) 10K type strain sequencing project: providing services to taxonomists for standard genome sequencing and annotation.</title>
        <authorList>
            <consortium name="The Broad Institute Genomics Platform"/>
            <consortium name="The Broad Institute Genome Sequencing Center for Infectious Disease"/>
            <person name="Wu L."/>
            <person name="Ma J."/>
        </authorList>
    </citation>
    <scope>NUCLEOTIDE SEQUENCE [LARGE SCALE GENOMIC DNA]</scope>
    <source>
        <strain evidence="2">CCUG 62215</strain>
    </source>
</reference>
<name>A0ABW3N9K0_9FLAO</name>
<evidence type="ECO:0000313" key="2">
    <source>
        <dbReference type="Proteomes" id="UP001597013"/>
    </source>
</evidence>
<protein>
    <recommendedName>
        <fullName evidence="3">STAS/SEC14 domain-containing protein</fullName>
    </recommendedName>
</protein>
<accession>A0ABW3N9K0</accession>
<evidence type="ECO:0000313" key="1">
    <source>
        <dbReference type="EMBL" id="MFD1064171.1"/>
    </source>
</evidence>
<dbReference type="RefSeq" id="WP_386132299.1">
    <property type="nucleotide sequence ID" value="NZ_JBHTJL010000016.1"/>
</dbReference>
<keyword evidence="2" id="KW-1185">Reference proteome</keyword>